<dbReference type="OrthoDB" id="4034597at2759"/>
<feature type="non-terminal residue" evidence="9">
    <location>
        <position position="1"/>
    </location>
</feature>
<dbReference type="GO" id="GO:0042742">
    <property type="term" value="P:defense response to bacterium"/>
    <property type="evidence" value="ECO:0007669"/>
    <property type="project" value="TreeGrafter"/>
</dbReference>
<dbReference type="InterPro" id="IPR053882">
    <property type="entry name" value="Nlrc4-like_WHD"/>
</dbReference>
<evidence type="ECO:0000256" key="7">
    <source>
        <dbReference type="SAM" id="Phobius"/>
    </source>
</evidence>
<dbReference type="InterPro" id="IPR040535">
    <property type="entry name" value="NLRC4_HD"/>
</dbReference>
<dbReference type="SUPFAM" id="SSF57924">
    <property type="entry name" value="Inhibitor of apoptosis (IAP) repeat"/>
    <property type="match status" value="1"/>
</dbReference>
<dbReference type="SUPFAM" id="SSF52540">
    <property type="entry name" value="P-loop containing nucleoside triphosphate hydrolases"/>
    <property type="match status" value="1"/>
</dbReference>
<keyword evidence="6" id="KW-0067">ATP-binding</keyword>
<dbReference type="PANTHER" id="PTHR46914:SF1">
    <property type="entry name" value="BACULOVIRAL IAP REPEAT-CONTAINING PROTEIN 1"/>
    <property type="match status" value="1"/>
</dbReference>
<dbReference type="AlphaFoldDB" id="A0A2G9R3U6"/>
<reference evidence="10" key="1">
    <citation type="journal article" date="2017" name="Nat. Commun.">
        <title>The North American bullfrog draft genome provides insight into hormonal regulation of long noncoding RNA.</title>
        <authorList>
            <person name="Hammond S.A."/>
            <person name="Warren R.L."/>
            <person name="Vandervalk B.P."/>
            <person name="Kucuk E."/>
            <person name="Khan H."/>
            <person name="Gibb E.A."/>
            <person name="Pandoh P."/>
            <person name="Kirk H."/>
            <person name="Zhao Y."/>
            <person name="Jones M."/>
            <person name="Mungall A.J."/>
            <person name="Coope R."/>
            <person name="Pleasance S."/>
            <person name="Moore R.A."/>
            <person name="Holt R.A."/>
            <person name="Round J.M."/>
            <person name="Ohora S."/>
            <person name="Walle B.V."/>
            <person name="Veldhoen N."/>
            <person name="Helbing C.C."/>
            <person name="Birol I."/>
        </authorList>
    </citation>
    <scope>NUCLEOTIDE SEQUENCE [LARGE SCALE GENOMIC DNA]</scope>
</reference>
<dbReference type="InterPro" id="IPR032675">
    <property type="entry name" value="LRR_dom_sf"/>
</dbReference>
<keyword evidence="2" id="KW-0479">Metal-binding</keyword>
<dbReference type="InterPro" id="IPR001370">
    <property type="entry name" value="BIR_rpt"/>
</dbReference>
<evidence type="ECO:0000313" key="10">
    <source>
        <dbReference type="Proteomes" id="UP000228934"/>
    </source>
</evidence>
<dbReference type="GO" id="GO:0072557">
    <property type="term" value="C:IPAF inflammasome complex"/>
    <property type="evidence" value="ECO:0007669"/>
    <property type="project" value="TreeGrafter"/>
</dbReference>
<evidence type="ECO:0000256" key="1">
    <source>
        <dbReference type="ARBA" id="ARBA00022703"/>
    </source>
</evidence>
<organism evidence="9 10">
    <name type="scientific">Aquarana catesbeiana</name>
    <name type="common">American bullfrog</name>
    <name type="synonym">Rana catesbeiana</name>
    <dbReference type="NCBI Taxonomy" id="8400"/>
    <lineage>
        <taxon>Eukaryota</taxon>
        <taxon>Metazoa</taxon>
        <taxon>Chordata</taxon>
        <taxon>Craniata</taxon>
        <taxon>Vertebrata</taxon>
        <taxon>Euteleostomi</taxon>
        <taxon>Amphibia</taxon>
        <taxon>Batrachia</taxon>
        <taxon>Anura</taxon>
        <taxon>Neobatrachia</taxon>
        <taxon>Ranoidea</taxon>
        <taxon>Ranidae</taxon>
        <taxon>Aquarana</taxon>
    </lineage>
</organism>
<keyword evidence="4" id="KW-0547">Nucleotide-binding</keyword>
<dbReference type="GO" id="GO:0043027">
    <property type="term" value="F:cysteine-type endopeptidase inhibitor activity involved in apoptotic process"/>
    <property type="evidence" value="ECO:0007669"/>
    <property type="project" value="InterPro"/>
</dbReference>
<dbReference type="Gene3D" id="3.40.50.300">
    <property type="entry name" value="P-loop containing nucleotide triphosphate hydrolases"/>
    <property type="match status" value="1"/>
</dbReference>
<dbReference type="InterPro" id="IPR027417">
    <property type="entry name" value="P-loop_NTPase"/>
</dbReference>
<dbReference type="GO" id="GO:0006915">
    <property type="term" value="P:apoptotic process"/>
    <property type="evidence" value="ECO:0007669"/>
    <property type="project" value="UniProtKB-KW"/>
</dbReference>
<dbReference type="GO" id="GO:0046872">
    <property type="term" value="F:metal ion binding"/>
    <property type="evidence" value="ECO:0007669"/>
    <property type="project" value="UniProtKB-KW"/>
</dbReference>
<dbReference type="Gene3D" id="1.10.1170.10">
    <property type="entry name" value="Inhibitor Of Apoptosis Protein (2mihbC-IAP-1), Chain A"/>
    <property type="match status" value="1"/>
</dbReference>
<dbReference type="GO" id="GO:0070269">
    <property type="term" value="P:pyroptotic inflammatory response"/>
    <property type="evidence" value="ECO:0007669"/>
    <property type="project" value="TreeGrafter"/>
</dbReference>
<sequence length="824" mass="94148">SRDTVQCFSCGGCIGIWEKDDDPWREHAKWFPECTFLKSKISPEDIQQYVQNELRYNGIMVETFTDFLDHETLALPGTTHRQAPLFEKITVLKKKLIEKCTDATFYKVSPFEDSISIDLNLLFADISIVLKNTRNQPVRQLILPDVLSELKDITMIEGEAGSGKTALLKKIAILWASEKCLTLSRFSLVFYISLSCTESQQSLSDIICQQLIGSIESLTEEILGDIIKHLMDKVLFLLDDYGMMDSTPRALEELLLKNPWNRVTFAVAVNPNKSWKVRQYASTIISIGKFPLYSTVYLVKNLFPHDIEYVKEFTMKLQICENLTSILQTPLMILTQCSSQHQNPSGSTFCDTNLFKTYIKYSMLKFPAEREEVMSQMSACGELALKGLFQSQFQFTDNDLGAAGVDSDRAIKYGLLSKFTAQRLQSIHRFFDPSFQEFLAGSRLSGLLESEQPEDLNKGLYYLHQVNTLLKLIGPYSYFMKYAGSISAVATVKMLSFVFRLYDNPEALDCHLENREHLKQHPELEVEEETFILSLRKQNKLTTSVICMDRLVTFAVEAAIACQGLPDCAPVIMQFLAGKTATFSIRSPFNLSRSILTFIEKFPKSISVLKSFDFIMHNSSEEYRGLDVSKFKGFAAYGAPTVESDYSSAYMSLNAQMQYIEKKRDVTKQYFSLFPQRIEISDEIIRPFMGLGSHKVPTFRLIANYINNDNFSSVEFQKLHVLFSMSNHIELILENCGDFVKHIGPAIKQFLDSFKVLSFKNTYLTAEEQNLVLQMSSVEYLDIRNSVSSYYPGMVVFFSLLFIITITNLHTHLLSRCFVNNRYR</sequence>
<name>A0A2G9R3U6_AQUCT</name>
<evidence type="ECO:0000256" key="3">
    <source>
        <dbReference type="ARBA" id="ARBA00022737"/>
    </source>
</evidence>
<dbReference type="Pfam" id="PF22524">
    <property type="entry name" value="WHD_Nlrc4"/>
    <property type="match status" value="1"/>
</dbReference>
<protein>
    <recommendedName>
        <fullName evidence="8">NACHT domain-containing protein</fullName>
    </recommendedName>
</protein>
<evidence type="ECO:0000259" key="8">
    <source>
        <dbReference type="PROSITE" id="PS50837"/>
    </source>
</evidence>
<gene>
    <name evidence="9" type="ORF">AB205_0014170</name>
</gene>
<evidence type="ECO:0000256" key="6">
    <source>
        <dbReference type="ARBA" id="ARBA00022840"/>
    </source>
</evidence>
<dbReference type="Pfam" id="PF17889">
    <property type="entry name" value="NLRC4_HD"/>
    <property type="match status" value="1"/>
</dbReference>
<dbReference type="PANTHER" id="PTHR46914">
    <property type="entry name" value="BACULOVIRAL IAP REPEAT-CONTAINING PROTEIN 1"/>
    <property type="match status" value="1"/>
</dbReference>
<accession>A0A2G9R3U6</accession>
<feature type="transmembrane region" description="Helical" evidence="7">
    <location>
        <begin position="790"/>
        <end position="814"/>
    </location>
</feature>
<keyword evidence="5" id="KW-0862">Zinc</keyword>
<evidence type="ECO:0000256" key="2">
    <source>
        <dbReference type="ARBA" id="ARBA00022723"/>
    </source>
</evidence>
<proteinExistence type="predicted"/>
<evidence type="ECO:0000256" key="5">
    <source>
        <dbReference type="ARBA" id="ARBA00022833"/>
    </source>
</evidence>
<dbReference type="Pfam" id="PF05729">
    <property type="entry name" value="NACHT"/>
    <property type="match status" value="1"/>
</dbReference>
<dbReference type="Proteomes" id="UP000228934">
    <property type="component" value="Unassembled WGS sequence"/>
</dbReference>
<keyword evidence="7" id="KW-0472">Membrane</keyword>
<keyword evidence="7" id="KW-0812">Transmembrane</keyword>
<dbReference type="GO" id="GO:0043066">
    <property type="term" value="P:negative regulation of apoptotic process"/>
    <property type="evidence" value="ECO:0007669"/>
    <property type="project" value="InterPro"/>
</dbReference>
<dbReference type="GO" id="GO:0005524">
    <property type="term" value="F:ATP binding"/>
    <property type="evidence" value="ECO:0007669"/>
    <property type="project" value="UniProtKB-KW"/>
</dbReference>
<keyword evidence="1" id="KW-0053">Apoptosis</keyword>
<feature type="non-terminal residue" evidence="9">
    <location>
        <position position="824"/>
    </location>
</feature>
<dbReference type="PROSITE" id="PS50837">
    <property type="entry name" value="NACHT"/>
    <property type="match status" value="1"/>
</dbReference>
<keyword evidence="3" id="KW-0677">Repeat</keyword>
<dbReference type="InterPro" id="IPR007111">
    <property type="entry name" value="NACHT_NTPase"/>
</dbReference>
<dbReference type="Gene3D" id="3.80.10.10">
    <property type="entry name" value="Ribonuclease Inhibitor"/>
    <property type="match status" value="1"/>
</dbReference>
<dbReference type="EMBL" id="KV949572">
    <property type="protein sequence ID" value="PIO22529.1"/>
    <property type="molecule type" value="Genomic_DNA"/>
</dbReference>
<dbReference type="CDD" id="cd00022">
    <property type="entry name" value="BIR"/>
    <property type="match status" value="1"/>
</dbReference>
<feature type="domain" description="NACHT" evidence="8">
    <location>
        <begin position="152"/>
        <end position="272"/>
    </location>
</feature>
<dbReference type="SMART" id="SM00238">
    <property type="entry name" value="BIR"/>
    <property type="match status" value="1"/>
</dbReference>
<dbReference type="InterPro" id="IPR028789">
    <property type="entry name" value="Naip"/>
</dbReference>
<evidence type="ECO:0000256" key="4">
    <source>
        <dbReference type="ARBA" id="ARBA00022741"/>
    </source>
</evidence>
<keyword evidence="10" id="KW-1185">Reference proteome</keyword>
<dbReference type="PROSITE" id="PS50143">
    <property type="entry name" value="BIR_REPEAT_2"/>
    <property type="match status" value="1"/>
</dbReference>
<dbReference type="GO" id="GO:0016045">
    <property type="term" value="P:detection of bacterium"/>
    <property type="evidence" value="ECO:0007669"/>
    <property type="project" value="TreeGrafter"/>
</dbReference>
<keyword evidence="7" id="KW-1133">Transmembrane helix</keyword>
<evidence type="ECO:0000313" key="9">
    <source>
        <dbReference type="EMBL" id="PIO22529.1"/>
    </source>
</evidence>
<dbReference type="Pfam" id="PF00653">
    <property type="entry name" value="BIR"/>
    <property type="match status" value="1"/>
</dbReference>